<accession>A0ABW4LRX4</accession>
<reference evidence="2" key="1">
    <citation type="journal article" date="2019" name="Int. J. Syst. Evol. Microbiol.">
        <title>The Global Catalogue of Microorganisms (GCM) 10K type strain sequencing project: providing services to taxonomists for standard genome sequencing and annotation.</title>
        <authorList>
            <consortium name="The Broad Institute Genomics Platform"/>
            <consortium name="The Broad Institute Genome Sequencing Center for Infectious Disease"/>
            <person name="Wu L."/>
            <person name="Ma J."/>
        </authorList>
    </citation>
    <scope>NUCLEOTIDE SEQUENCE [LARGE SCALE GENOMIC DNA]</scope>
    <source>
        <strain evidence="2">CCUG 49339</strain>
    </source>
</reference>
<gene>
    <name evidence="1" type="ORF">ACFSCX_15190</name>
</gene>
<evidence type="ECO:0000313" key="2">
    <source>
        <dbReference type="Proteomes" id="UP001597214"/>
    </source>
</evidence>
<evidence type="ECO:0000313" key="1">
    <source>
        <dbReference type="EMBL" id="MFD1737880.1"/>
    </source>
</evidence>
<comment type="caution">
    <text evidence="1">The sequence shown here is derived from an EMBL/GenBank/DDBJ whole genome shotgun (WGS) entry which is preliminary data.</text>
</comment>
<name>A0ABW4LRX4_9BACI</name>
<proteinExistence type="predicted"/>
<keyword evidence="2" id="KW-1185">Reference proteome</keyword>
<protein>
    <submittedName>
        <fullName evidence="1">Uncharacterized protein</fullName>
    </submittedName>
</protein>
<dbReference type="RefSeq" id="WP_377929098.1">
    <property type="nucleotide sequence ID" value="NZ_JBHUEM010000024.1"/>
</dbReference>
<dbReference type="EMBL" id="JBHUEM010000024">
    <property type="protein sequence ID" value="MFD1737880.1"/>
    <property type="molecule type" value="Genomic_DNA"/>
</dbReference>
<organism evidence="1 2">
    <name type="scientific">Bacillus salitolerans</name>
    <dbReference type="NCBI Taxonomy" id="1437434"/>
    <lineage>
        <taxon>Bacteria</taxon>
        <taxon>Bacillati</taxon>
        <taxon>Bacillota</taxon>
        <taxon>Bacilli</taxon>
        <taxon>Bacillales</taxon>
        <taxon>Bacillaceae</taxon>
        <taxon>Bacillus</taxon>
    </lineage>
</organism>
<sequence>MKQWEKKFSAWINTNELIYVETMKQRIGRSLIYGRLLSFNMDEQFIQLYNDDDKRVDMIPFKEIDQIGSTKER</sequence>
<dbReference type="Proteomes" id="UP001597214">
    <property type="component" value="Unassembled WGS sequence"/>
</dbReference>